<dbReference type="EMBL" id="JPGK01000005">
    <property type="protein sequence ID" value="KGA93767.1"/>
    <property type="molecule type" value="Genomic_DNA"/>
</dbReference>
<evidence type="ECO:0000259" key="1">
    <source>
        <dbReference type="Pfam" id="PF12705"/>
    </source>
</evidence>
<reference evidence="2 3" key="1">
    <citation type="submission" date="2014-06" db="EMBL/GenBank/DDBJ databases">
        <title>Draft genome sequence of iron oxidizing acidophile Leptospirillum ferriphilum DSM14647.</title>
        <authorList>
            <person name="Cardenas J.P."/>
            <person name="Lazcano M."/>
            <person name="Ossandon F.J."/>
            <person name="Corbett M."/>
            <person name="Holmes D.S."/>
            <person name="Watkin E."/>
        </authorList>
    </citation>
    <scope>NUCLEOTIDE SEQUENCE [LARGE SCALE GENOMIC DNA]</scope>
    <source>
        <strain evidence="2 3">DSM 14647</strain>
    </source>
</reference>
<gene>
    <name evidence="2" type="ORF">LptCag_1477</name>
</gene>
<protein>
    <recommendedName>
        <fullName evidence="1">PD-(D/E)XK endonuclease-like domain-containing protein</fullName>
    </recommendedName>
</protein>
<comment type="caution">
    <text evidence="2">The sequence shown here is derived from an EMBL/GenBank/DDBJ whole genome shotgun (WGS) entry which is preliminary data.</text>
</comment>
<dbReference type="Pfam" id="PF12705">
    <property type="entry name" value="PDDEXK_1"/>
    <property type="match status" value="1"/>
</dbReference>
<dbReference type="InterPro" id="IPR011604">
    <property type="entry name" value="PDDEXK-like_dom_sf"/>
</dbReference>
<organism evidence="2 3">
    <name type="scientific">Leptospirillum ferriphilum</name>
    <dbReference type="NCBI Taxonomy" id="178606"/>
    <lineage>
        <taxon>Bacteria</taxon>
        <taxon>Pseudomonadati</taxon>
        <taxon>Nitrospirota</taxon>
        <taxon>Nitrospiria</taxon>
        <taxon>Nitrospirales</taxon>
        <taxon>Nitrospiraceae</taxon>
        <taxon>Leptospirillum</taxon>
    </lineage>
</organism>
<evidence type="ECO:0000313" key="3">
    <source>
        <dbReference type="Proteomes" id="UP000029452"/>
    </source>
</evidence>
<name>A0A094WDP7_9BACT</name>
<sequence>MENAPERTKEIYRLKNLTGVYLWTGNRVHEAIQDILSGFQKTGHWPEEDVVIKDFLDKLRKDYRQSATATPGSPFQKGTVRLIEHDDPYRAIDASMWKSVTDRAIFCVRGFFSSAALKEIRSAVEEEGPEAIVRKDDVLETLPIQVDARTIPVYVTIDMLLKKDNHYLVVDWKTGKPKDENHDRQTALYAAFVVKKFETKPENVSFALSYLAFTPGILDKTHTDEKRIERVFGEVRDSARSILSCIDDPDEGVAREDRFKAKPSRWKCAGCEYRRVCPDAMLVS</sequence>
<dbReference type="Proteomes" id="UP000029452">
    <property type="component" value="Unassembled WGS sequence"/>
</dbReference>
<dbReference type="InterPro" id="IPR038726">
    <property type="entry name" value="PDDEXK_AddAB-type"/>
</dbReference>
<feature type="domain" description="PD-(D/E)XK endonuclease-like" evidence="1">
    <location>
        <begin position="24"/>
        <end position="278"/>
    </location>
</feature>
<dbReference type="PATRIC" id="fig|178606.4.peg.1480"/>
<dbReference type="AlphaFoldDB" id="A0A094WDP7"/>
<evidence type="ECO:0000313" key="2">
    <source>
        <dbReference type="EMBL" id="KGA93767.1"/>
    </source>
</evidence>
<accession>A0A094WDP7</accession>
<proteinExistence type="predicted"/>
<dbReference type="Gene3D" id="3.90.320.10">
    <property type="match status" value="1"/>
</dbReference>